<reference evidence="7" key="1">
    <citation type="journal article" date="2019" name="Int. J. Syst. Evol. Microbiol.">
        <title>The Global Catalogue of Microorganisms (GCM) 10K type strain sequencing project: providing services to taxonomists for standard genome sequencing and annotation.</title>
        <authorList>
            <consortium name="The Broad Institute Genomics Platform"/>
            <consortium name="The Broad Institute Genome Sequencing Center for Infectious Disease"/>
            <person name="Wu L."/>
            <person name="Ma J."/>
        </authorList>
    </citation>
    <scope>NUCLEOTIDE SEQUENCE [LARGE SCALE GENOMIC DNA]</scope>
    <source>
        <strain evidence="7">JCM 17666</strain>
    </source>
</reference>
<dbReference type="SUPFAM" id="SSF46785">
    <property type="entry name" value="Winged helix' DNA-binding domain"/>
    <property type="match status" value="1"/>
</dbReference>
<feature type="domain" description="HTH lysR-type" evidence="5">
    <location>
        <begin position="1"/>
        <end position="56"/>
    </location>
</feature>
<dbReference type="PANTHER" id="PTHR30537">
    <property type="entry name" value="HTH-TYPE TRANSCRIPTIONAL REGULATOR"/>
    <property type="match status" value="1"/>
</dbReference>
<dbReference type="Gene3D" id="3.40.190.10">
    <property type="entry name" value="Periplasmic binding protein-like II"/>
    <property type="match status" value="2"/>
</dbReference>
<keyword evidence="3" id="KW-0238">DNA-binding</keyword>
<dbReference type="Pfam" id="PF03466">
    <property type="entry name" value="LysR_substrate"/>
    <property type="match status" value="1"/>
</dbReference>
<evidence type="ECO:0000256" key="4">
    <source>
        <dbReference type="ARBA" id="ARBA00023163"/>
    </source>
</evidence>
<dbReference type="InterPro" id="IPR036390">
    <property type="entry name" value="WH_DNA-bd_sf"/>
</dbReference>
<evidence type="ECO:0000259" key="5">
    <source>
        <dbReference type="PROSITE" id="PS50931"/>
    </source>
</evidence>
<evidence type="ECO:0000256" key="1">
    <source>
        <dbReference type="ARBA" id="ARBA00009437"/>
    </source>
</evidence>
<keyword evidence="7" id="KW-1185">Reference proteome</keyword>
<evidence type="ECO:0000313" key="6">
    <source>
        <dbReference type="EMBL" id="GAA4333358.1"/>
    </source>
</evidence>
<dbReference type="SUPFAM" id="SSF53850">
    <property type="entry name" value="Periplasmic binding protein-like II"/>
    <property type="match status" value="1"/>
</dbReference>
<dbReference type="Pfam" id="PF00126">
    <property type="entry name" value="HTH_1"/>
    <property type="match status" value="1"/>
</dbReference>
<evidence type="ECO:0000313" key="7">
    <source>
        <dbReference type="Proteomes" id="UP001501671"/>
    </source>
</evidence>
<keyword evidence="2" id="KW-0805">Transcription regulation</keyword>
<dbReference type="InterPro" id="IPR000847">
    <property type="entry name" value="LysR_HTH_N"/>
</dbReference>
<name>A0ABP8H2D3_9BURK</name>
<protein>
    <submittedName>
        <fullName evidence="6">LysR substrate-binding domain-containing protein</fullName>
    </submittedName>
</protein>
<dbReference type="EMBL" id="BAABFO010000010">
    <property type="protein sequence ID" value="GAA4333358.1"/>
    <property type="molecule type" value="Genomic_DNA"/>
</dbReference>
<comment type="caution">
    <text evidence="6">The sequence shown here is derived from an EMBL/GenBank/DDBJ whole genome shotgun (WGS) entry which is preliminary data.</text>
</comment>
<dbReference type="InterPro" id="IPR036388">
    <property type="entry name" value="WH-like_DNA-bd_sf"/>
</dbReference>
<sequence>MSLLLAFESAARHQSFTRAAQELSLTQSAVSRHVQALEQLLEVQLFRRVGRTIQLTDVGAMYLRELSSGLGRIRDATLQAIAYRSGGGSLHLAILPSVASKWLLPRLPAFYAENPNILVHIHSRIGMFDIERSGMDAAISNSPDGHWPGAVSERLLEEELVPVVSPRLASSMRTSEPAELCDLLLLQVAARQNVWRDWFIMHGLPLSRMRAGPIFELTSHLLQAVSADLGAGLVARFLIEEELRSGKLVMACGHAMPSDVSYYLFTPPHRVDFPPMKAFREWLCAVARRQAGKE</sequence>
<evidence type="ECO:0000256" key="2">
    <source>
        <dbReference type="ARBA" id="ARBA00023015"/>
    </source>
</evidence>
<dbReference type="PRINTS" id="PR00039">
    <property type="entry name" value="HTHLYSR"/>
</dbReference>
<evidence type="ECO:0000256" key="3">
    <source>
        <dbReference type="ARBA" id="ARBA00023125"/>
    </source>
</evidence>
<accession>A0ABP8H2D3</accession>
<dbReference type="PANTHER" id="PTHR30537:SF26">
    <property type="entry name" value="GLYCINE CLEAVAGE SYSTEM TRANSCRIPTIONAL ACTIVATOR"/>
    <property type="match status" value="1"/>
</dbReference>
<keyword evidence="4" id="KW-0804">Transcription</keyword>
<dbReference type="Proteomes" id="UP001501671">
    <property type="component" value="Unassembled WGS sequence"/>
</dbReference>
<gene>
    <name evidence="6" type="ORF">GCM10023144_24550</name>
</gene>
<organism evidence="6 7">
    <name type="scientific">Pigmentiphaga soli</name>
    <dbReference type="NCBI Taxonomy" id="1007095"/>
    <lineage>
        <taxon>Bacteria</taxon>
        <taxon>Pseudomonadati</taxon>
        <taxon>Pseudomonadota</taxon>
        <taxon>Betaproteobacteria</taxon>
        <taxon>Burkholderiales</taxon>
        <taxon>Alcaligenaceae</taxon>
        <taxon>Pigmentiphaga</taxon>
    </lineage>
</organism>
<dbReference type="InterPro" id="IPR058163">
    <property type="entry name" value="LysR-type_TF_proteobact-type"/>
</dbReference>
<dbReference type="Gene3D" id="1.10.10.10">
    <property type="entry name" value="Winged helix-like DNA-binding domain superfamily/Winged helix DNA-binding domain"/>
    <property type="match status" value="1"/>
</dbReference>
<dbReference type="InterPro" id="IPR005119">
    <property type="entry name" value="LysR_subst-bd"/>
</dbReference>
<dbReference type="PROSITE" id="PS50931">
    <property type="entry name" value="HTH_LYSR"/>
    <property type="match status" value="1"/>
</dbReference>
<proteinExistence type="inferred from homology"/>
<comment type="similarity">
    <text evidence="1">Belongs to the LysR transcriptional regulatory family.</text>
</comment>